<dbReference type="Proteomes" id="UP001500218">
    <property type="component" value="Unassembled WGS sequence"/>
</dbReference>
<accession>A0ABP4XQ06</accession>
<dbReference type="CDD" id="cd03024">
    <property type="entry name" value="DsbA_FrnE"/>
    <property type="match status" value="1"/>
</dbReference>
<protein>
    <submittedName>
        <fullName evidence="3">DsbA family protein</fullName>
    </submittedName>
</protein>
<evidence type="ECO:0000313" key="3">
    <source>
        <dbReference type="EMBL" id="GAA1785791.1"/>
    </source>
</evidence>
<dbReference type="InterPro" id="IPR001853">
    <property type="entry name" value="DSBA-like_thioredoxin_dom"/>
</dbReference>
<name>A0ABP4XQ06_9ACTN</name>
<dbReference type="EMBL" id="BAAALT010000009">
    <property type="protein sequence ID" value="GAA1785791.1"/>
    <property type="molecule type" value="Genomic_DNA"/>
</dbReference>
<comment type="caution">
    <text evidence="3">The sequence shown here is derived from an EMBL/GenBank/DDBJ whole genome shotgun (WGS) entry which is preliminary data.</text>
</comment>
<evidence type="ECO:0000256" key="1">
    <source>
        <dbReference type="SAM" id="MobiDB-lite"/>
    </source>
</evidence>
<reference evidence="4" key="1">
    <citation type="journal article" date="2019" name="Int. J. Syst. Evol. Microbiol.">
        <title>The Global Catalogue of Microorganisms (GCM) 10K type strain sequencing project: providing services to taxonomists for standard genome sequencing and annotation.</title>
        <authorList>
            <consortium name="The Broad Institute Genomics Platform"/>
            <consortium name="The Broad Institute Genome Sequencing Center for Infectious Disease"/>
            <person name="Wu L."/>
            <person name="Ma J."/>
        </authorList>
    </citation>
    <scope>NUCLEOTIDE SEQUENCE [LARGE SCALE GENOMIC DNA]</scope>
    <source>
        <strain evidence="4">JCM 13250</strain>
    </source>
</reference>
<evidence type="ECO:0000259" key="2">
    <source>
        <dbReference type="Pfam" id="PF01323"/>
    </source>
</evidence>
<evidence type="ECO:0000313" key="4">
    <source>
        <dbReference type="Proteomes" id="UP001500218"/>
    </source>
</evidence>
<dbReference type="PANTHER" id="PTHR13887:SF41">
    <property type="entry name" value="THIOREDOXIN SUPERFAMILY PROTEIN"/>
    <property type="match status" value="1"/>
</dbReference>
<feature type="region of interest" description="Disordered" evidence="1">
    <location>
        <begin position="229"/>
        <end position="268"/>
    </location>
</feature>
<dbReference type="SUPFAM" id="SSF52833">
    <property type="entry name" value="Thioredoxin-like"/>
    <property type="match status" value="1"/>
</dbReference>
<feature type="domain" description="DSBA-like thioredoxin" evidence="2">
    <location>
        <begin position="3"/>
        <end position="209"/>
    </location>
</feature>
<keyword evidence="4" id="KW-1185">Reference proteome</keyword>
<dbReference type="Gene3D" id="3.40.30.10">
    <property type="entry name" value="Glutaredoxin"/>
    <property type="match status" value="1"/>
</dbReference>
<dbReference type="PANTHER" id="PTHR13887">
    <property type="entry name" value="GLUTATHIONE S-TRANSFERASE KAPPA"/>
    <property type="match status" value="1"/>
</dbReference>
<feature type="compositionally biased region" description="Low complexity" evidence="1">
    <location>
        <begin position="236"/>
        <end position="250"/>
    </location>
</feature>
<gene>
    <name evidence="3" type="ORF">GCM10009682_04790</name>
</gene>
<dbReference type="Pfam" id="PF01323">
    <property type="entry name" value="DSBA"/>
    <property type="match status" value="1"/>
</dbReference>
<organism evidence="3 4">
    <name type="scientific">Luedemannella flava</name>
    <dbReference type="NCBI Taxonomy" id="349316"/>
    <lineage>
        <taxon>Bacteria</taxon>
        <taxon>Bacillati</taxon>
        <taxon>Actinomycetota</taxon>
        <taxon>Actinomycetes</taxon>
        <taxon>Micromonosporales</taxon>
        <taxon>Micromonosporaceae</taxon>
        <taxon>Luedemannella</taxon>
    </lineage>
</organism>
<sequence length="268" mass="28481">MEIEIYSDVICPWCYIGMRRLTEALRSYDGEVTLRWRAYQLDPGAPATGQPLLPWLGARYGGEARARQMFGSAAAAGKTAGITMNFESALVANTFDAHRLIWFAGLPQAVPFGAHADTQQDVVEALHAAHFTHGRDISDHDTLVDVAASVGLDRDRVARLLGSDEGVAEVRGELAGAGELGITSVPTFIFAGKYAVTGAQDAATLASVLDEVARREGIRPVLRTLVGAHAPDAHPHPSTTAAPPTTAAPHIPHPRTPADDACTDDSCR</sequence>
<dbReference type="InterPro" id="IPR036249">
    <property type="entry name" value="Thioredoxin-like_sf"/>
</dbReference>
<proteinExistence type="predicted"/>